<protein>
    <submittedName>
        <fullName evidence="2">Uncharacterized protein</fullName>
    </submittedName>
</protein>
<dbReference type="EMBL" id="LN679464">
    <property type="protein sequence ID" value="CEL58959.1"/>
    <property type="molecule type" value="Genomic_DNA"/>
</dbReference>
<feature type="region of interest" description="Disordered" evidence="1">
    <location>
        <begin position="417"/>
        <end position="504"/>
    </location>
</feature>
<gene>
    <name evidence="2" type="ORF">RSOLAG1IB_12233</name>
</gene>
<dbReference type="AlphaFoldDB" id="A0A0B7FPV9"/>
<evidence type="ECO:0000313" key="2">
    <source>
        <dbReference type="EMBL" id="CEL58959.1"/>
    </source>
</evidence>
<evidence type="ECO:0000256" key="1">
    <source>
        <dbReference type="SAM" id="MobiDB-lite"/>
    </source>
</evidence>
<feature type="compositionally biased region" description="Polar residues" evidence="1">
    <location>
        <begin position="85"/>
        <end position="102"/>
    </location>
</feature>
<evidence type="ECO:0000313" key="3">
    <source>
        <dbReference type="Proteomes" id="UP000059188"/>
    </source>
</evidence>
<keyword evidence="3" id="KW-1185">Reference proteome</keyword>
<feature type="region of interest" description="Disordered" evidence="1">
    <location>
        <begin position="69"/>
        <end position="116"/>
    </location>
</feature>
<feature type="compositionally biased region" description="Polar residues" evidence="1">
    <location>
        <begin position="481"/>
        <end position="504"/>
    </location>
</feature>
<feature type="compositionally biased region" description="Polar residues" evidence="1">
    <location>
        <begin position="438"/>
        <end position="447"/>
    </location>
</feature>
<reference evidence="2 3" key="1">
    <citation type="submission" date="2014-11" db="EMBL/GenBank/DDBJ databases">
        <authorList>
            <person name="Wibberg Daniel"/>
        </authorList>
    </citation>
    <scope>NUCLEOTIDE SEQUENCE [LARGE SCALE GENOMIC DNA]</scope>
    <source>
        <strain evidence="2">Rhizoctonia solani AG1-IB 7/3/14</strain>
    </source>
</reference>
<accession>A0A0B7FPV9</accession>
<proteinExistence type="predicted"/>
<sequence length="768" mass="84394">MLPKNCHENQTLLLSHATECLAKAAMALSEAAEAVAAAAKSLISDTSSAFAESQSTVKMEINKGISTIVDYESDPGSSSDRESLTAPTQQTNNAQGDFNDNLIESDSDEGSPSRAWPTAQAVQTNNSIVDIAATEPITTKESLEPEITIQPLPPSYHVLLDNEADVLLAACALIRQGGSIICYIRSRITTLSIYRTILSVAEVPIHIIKLSSLEDCERAAKVFQGDISSVLLLSANNTQCFEIGETNSWVIHVGWPANEQLYQQQITGHRAKNNVFIAFSGDQDIYPSSAGILKHTQPWPQDKFQLETACTILRPLFNEKLDGIPPATKAKIYTSWICSHKPGGIYGPPSWNPSTLVRRANMYLLDVLRYNSSASRSGAHVDLPGVTAGTVASHNLESAVEEGLLRVKQRPNLDQVLPVPENNVIPTSTVNEQDKNRQLGNSNSSQAARFGSPSIHPRPTYKQEKEMSNLNAPRLDHIPTRPSSRLHSFSNDDGSVPSGSKNASPRSRVTEYLVIEADFDIIPAICRLSTQPGSGNVICFVKCLGTFEPITKMLEQITMKPVFYVNNRESMAENVKTALYSTTGCLILYSMHNERSKWLEDAPIDATIHLGWIDNCPEYFSQIQGRNNTVVFARRETQMPNWVEVFAALERAGVTPTSVSAKRLYNTETSILQPGRNKWRELLTLGTSTSSIRASYMGWITHHYIGQYKEPEWTATDVVIHANNYFKRIFRCGSGEDAYQEQPQVTQGFVKHLGLEAAVAAGLLGVGG</sequence>
<dbReference type="Proteomes" id="UP000059188">
    <property type="component" value="Unassembled WGS sequence"/>
</dbReference>
<dbReference type="OrthoDB" id="3169945at2759"/>
<organism evidence="2 3">
    <name type="scientific">Thanatephorus cucumeris (strain AG1-IB / isolate 7/3/14)</name>
    <name type="common">Lettuce bottom rot fungus</name>
    <name type="synonym">Rhizoctonia solani</name>
    <dbReference type="NCBI Taxonomy" id="1108050"/>
    <lineage>
        <taxon>Eukaryota</taxon>
        <taxon>Fungi</taxon>
        <taxon>Dikarya</taxon>
        <taxon>Basidiomycota</taxon>
        <taxon>Agaricomycotina</taxon>
        <taxon>Agaricomycetes</taxon>
        <taxon>Cantharellales</taxon>
        <taxon>Ceratobasidiaceae</taxon>
        <taxon>Rhizoctonia</taxon>
        <taxon>Rhizoctonia solani AG-1</taxon>
    </lineage>
</organism>
<name>A0A0B7FPV9_THACB</name>